<protein>
    <recommendedName>
        <fullName evidence="3">Discoidin domain-containing protein</fullName>
    </recommendedName>
</protein>
<sequence length="88" mass="9818">MERILLILLWALSALAFLRAEPVWWQALPGDGGFGYDAICETPFGWASVGGHRETPTDTVVRVSTDGENWRQVHRTSGQSYRDIAWGA</sequence>
<name>A0ABW5D875_9BACT</name>
<gene>
    <name evidence="1" type="ORF">ACFSSA_11195</name>
</gene>
<evidence type="ECO:0000313" key="2">
    <source>
        <dbReference type="Proteomes" id="UP001597375"/>
    </source>
</evidence>
<dbReference type="Proteomes" id="UP001597375">
    <property type="component" value="Unassembled WGS sequence"/>
</dbReference>
<reference evidence="2" key="1">
    <citation type="journal article" date="2019" name="Int. J. Syst. Evol. Microbiol.">
        <title>The Global Catalogue of Microorganisms (GCM) 10K type strain sequencing project: providing services to taxonomists for standard genome sequencing and annotation.</title>
        <authorList>
            <consortium name="The Broad Institute Genomics Platform"/>
            <consortium name="The Broad Institute Genome Sequencing Center for Infectious Disease"/>
            <person name="Wu L."/>
            <person name="Ma J."/>
        </authorList>
    </citation>
    <scope>NUCLEOTIDE SEQUENCE [LARGE SCALE GENOMIC DNA]</scope>
    <source>
        <strain evidence="2">CGMCC 4.7106</strain>
    </source>
</reference>
<dbReference type="EMBL" id="JBHUIT010000022">
    <property type="protein sequence ID" value="MFD2257242.1"/>
    <property type="molecule type" value="Genomic_DNA"/>
</dbReference>
<evidence type="ECO:0000313" key="1">
    <source>
        <dbReference type="EMBL" id="MFD2257242.1"/>
    </source>
</evidence>
<dbReference type="RefSeq" id="WP_386820527.1">
    <property type="nucleotide sequence ID" value="NZ_JBHUIT010000022.1"/>
</dbReference>
<organism evidence="1 2">
    <name type="scientific">Luteolibacter algae</name>
    <dbReference type="NCBI Taxonomy" id="454151"/>
    <lineage>
        <taxon>Bacteria</taxon>
        <taxon>Pseudomonadati</taxon>
        <taxon>Verrucomicrobiota</taxon>
        <taxon>Verrucomicrobiia</taxon>
        <taxon>Verrucomicrobiales</taxon>
        <taxon>Verrucomicrobiaceae</taxon>
        <taxon>Luteolibacter</taxon>
    </lineage>
</organism>
<comment type="caution">
    <text evidence="1">The sequence shown here is derived from an EMBL/GenBank/DDBJ whole genome shotgun (WGS) entry which is preliminary data.</text>
</comment>
<evidence type="ECO:0008006" key="3">
    <source>
        <dbReference type="Google" id="ProtNLM"/>
    </source>
</evidence>
<keyword evidence="2" id="KW-1185">Reference proteome</keyword>
<proteinExistence type="predicted"/>
<accession>A0ABW5D875</accession>